<feature type="compositionally biased region" description="Low complexity" evidence="1">
    <location>
        <begin position="68"/>
        <end position="96"/>
    </location>
</feature>
<evidence type="ECO:0000313" key="2">
    <source>
        <dbReference type="Proteomes" id="UP000081671"/>
    </source>
</evidence>
<dbReference type="AlphaFoldDB" id="A0A1S3F4T1"/>
<feature type="compositionally biased region" description="Basic and acidic residues" evidence="1">
    <location>
        <begin position="1"/>
        <end position="10"/>
    </location>
</feature>
<keyword evidence="2" id="KW-1185">Reference proteome</keyword>
<feature type="region of interest" description="Disordered" evidence="1">
    <location>
        <begin position="1"/>
        <end position="283"/>
    </location>
</feature>
<dbReference type="Proteomes" id="UP000081671">
    <property type="component" value="Unplaced"/>
</dbReference>
<evidence type="ECO:0000313" key="3">
    <source>
        <dbReference type="RefSeq" id="XP_012871606.1"/>
    </source>
</evidence>
<name>A0A1S3F4T1_DIPOR</name>
<feature type="compositionally biased region" description="Low complexity" evidence="1">
    <location>
        <begin position="28"/>
        <end position="39"/>
    </location>
</feature>
<dbReference type="KEGG" id="dord:105985561"/>
<dbReference type="InParanoid" id="A0A1S3F4T1"/>
<accession>A0A1S3F4T1</accession>
<dbReference type="GeneID" id="105985561"/>
<feature type="compositionally biased region" description="Low complexity" evidence="1">
    <location>
        <begin position="235"/>
        <end position="244"/>
    </location>
</feature>
<organism evidence="2 3">
    <name type="scientific">Dipodomys ordii</name>
    <name type="common">Ord's kangaroo rat</name>
    <dbReference type="NCBI Taxonomy" id="10020"/>
    <lineage>
        <taxon>Eukaryota</taxon>
        <taxon>Metazoa</taxon>
        <taxon>Chordata</taxon>
        <taxon>Craniata</taxon>
        <taxon>Vertebrata</taxon>
        <taxon>Euteleostomi</taxon>
        <taxon>Mammalia</taxon>
        <taxon>Eutheria</taxon>
        <taxon>Euarchontoglires</taxon>
        <taxon>Glires</taxon>
        <taxon>Rodentia</taxon>
        <taxon>Castorimorpha</taxon>
        <taxon>Heteromyidae</taxon>
        <taxon>Dipodomyinae</taxon>
        <taxon>Dipodomys</taxon>
    </lineage>
</organism>
<dbReference type="RefSeq" id="XP_012871606.1">
    <property type="nucleotide sequence ID" value="XM_013016152.1"/>
</dbReference>
<protein>
    <submittedName>
        <fullName evidence="3">Basic proline-rich protein-like</fullName>
    </submittedName>
</protein>
<proteinExistence type="predicted"/>
<sequence length="326" mass="33514">MGGGVREDAPSSRPGRGAAPDPRPVPCPSRRCPPAADAPAAHDPRRGFPLSRSPSEEFAGQTSPPPSSVAAVPGARSAAAQPRRVRAQAGAQAGRTGPREIRTQLPARSRPTGQLSGVAPPSLTPPLHPRSRVQCGPGSPPELGRPWPAPSSSRVRGDPSRRAPSPMRAMFPLPPLTPPHPDRAPVGSRTGTGRGASGARHSPGAGPRGREGGLRRARGCLRLGSGGGGGRGRPEAAAAASSSSIIQMGPPPHPPRARPPRPAPRSHMTRPAPNITASRPPPTSLLFVLPLHPACHPRLPPGLPGIQVQPGWRRGSGLGTVVHPEC</sequence>
<gene>
    <name evidence="3" type="primary">LOC105985561</name>
</gene>
<evidence type="ECO:0000256" key="1">
    <source>
        <dbReference type="SAM" id="MobiDB-lite"/>
    </source>
</evidence>
<reference evidence="3" key="1">
    <citation type="submission" date="2025-08" db="UniProtKB">
        <authorList>
            <consortium name="RefSeq"/>
        </authorList>
    </citation>
    <scope>IDENTIFICATION</scope>
    <source>
        <tissue evidence="3">Kidney</tissue>
    </source>
</reference>